<evidence type="ECO:0000313" key="3">
    <source>
        <dbReference type="Proteomes" id="UP000231279"/>
    </source>
</evidence>
<feature type="coiled-coil region" evidence="1">
    <location>
        <begin position="28"/>
        <end position="55"/>
    </location>
</feature>
<evidence type="ECO:0000256" key="1">
    <source>
        <dbReference type="SAM" id="Coils"/>
    </source>
</evidence>
<dbReference type="PANTHER" id="PTHR37212:SF2">
    <property type="entry name" value="ACTIN PROTEIN 2_3 COMPLEX SUBUNIT-LIKE PROTEIN"/>
    <property type="match status" value="1"/>
</dbReference>
<keyword evidence="3" id="KW-1185">Reference proteome</keyword>
<organism evidence="2 3">
    <name type="scientific">Handroanthus impetiginosus</name>
    <dbReference type="NCBI Taxonomy" id="429701"/>
    <lineage>
        <taxon>Eukaryota</taxon>
        <taxon>Viridiplantae</taxon>
        <taxon>Streptophyta</taxon>
        <taxon>Embryophyta</taxon>
        <taxon>Tracheophyta</taxon>
        <taxon>Spermatophyta</taxon>
        <taxon>Magnoliopsida</taxon>
        <taxon>eudicotyledons</taxon>
        <taxon>Gunneridae</taxon>
        <taxon>Pentapetalae</taxon>
        <taxon>asterids</taxon>
        <taxon>lamiids</taxon>
        <taxon>Lamiales</taxon>
        <taxon>Bignoniaceae</taxon>
        <taxon>Crescentiina</taxon>
        <taxon>Tabebuia alliance</taxon>
        <taxon>Handroanthus</taxon>
    </lineage>
</organism>
<protein>
    <submittedName>
        <fullName evidence="2">Uncharacterized protein</fullName>
    </submittedName>
</protein>
<keyword evidence="1" id="KW-0175">Coiled coil</keyword>
<name>A0A2G9GWF4_9LAMI</name>
<accession>A0A2G9GWF4</accession>
<sequence length="258" mass="29453">MAAYDLLDFELEEPIQISPPQAKKKKKLISLDDLVEDFEKEKKRLNERKSKQKKIQKVCDEEDEVEDATEAQLSECVDKCQKEINQINGDDEMPVWGIRLFGDQEKLPQQEYPELKSSILLQSCLNNNINSLVELDIENVAGENFLEGLLVNGWLLHLAHASGCVEKSVATWTFNLMLYSSKVELMEAACEFWCNILSLKDKADSSIIKIDWLPRYSDLKRAIQAYGFSLSKFSSDIDMIPTDSVTAGPPQNIRCWIK</sequence>
<dbReference type="Proteomes" id="UP000231279">
    <property type="component" value="Unassembled WGS sequence"/>
</dbReference>
<dbReference type="STRING" id="429701.A0A2G9GWF4"/>
<dbReference type="EMBL" id="NKXS01003495">
    <property type="protein sequence ID" value="PIN09608.1"/>
    <property type="molecule type" value="Genomic_DNA"/>
</dbReference>
<dbReference type="PANTHER" id="PTHR37212">
    <property type="entry name" value="ACTIN PROTEIN 2/3 COMPLEX SUBUNIT-LIKE PROTEIN"/>
    <property type="match status" value="1"/>
</dbReference>
<proteinExistence type="predicted"/>
<reference evidence="3" key="1">
    <citation type="journal article" date="2018" name="Gigascience">
        <title>Genome assembly of the Pink Ipe (Handroanthus impetiginosus, Bignoniaceae), a highly valued, ecologically keystone Neotropical timber forest tree.</title>
        <authorList>
            <person name="Silva-Junior O.B."/>
            <person name="Grattapaglia D."/>
            <person name="Novaes E."/>
            <person name="Collevatti R.G."/>
        </authorList>
    </citation>
    <scope>NUCLEOTIDE SEQUENCE [LARGE SCALE GENOMIC DNA]</scope>
    <source>
        <strain evidence="3">cv. UFG-1</strain>
    </source>
</reference>
<gene>
    <name evidence="2" type="ORF">CDL12_17816</name>
</gene>
<dbReference type="OrthoDB" id="674980at2759"/>
<evidence type="ECO:0000313" key="2">
    <source>
        <dbReference type="EMBL" id="PIN09608.1"/>
    </source>
</evidence>
<comment type="caution">
    <text evidence="2">The sequence shown here is derived from an EMBL/GenBank/DDBJ whole genome shotgun (WGS) entry which is preliminary data.</text>
</comment>
<dbReference type="AlphaFoldDB" id="A0A2G9GWF4"/>